<dbReference type="PANTHER" id="PTHR10775">
    <property type="entry name" value="OS08G0208400 PROTEIN"/>
    <property type="match status" value="1"/>
</dbReference>
<reference evidence="2 3" key="1">
    <citation type="submission" date="2017-09" db="EMBL/GenBank/DDBJ databases">
        <title>WGS assembly of Aquilegia coerulea Goldsmith.</title>
        <authorList>
            <person name="Hodges S."/>
            <person name="Kramer E."/>
            <person name="Nordborg M."/>
            <person name="Tomkins J."/>
            <person name="Borevitz J."/>
            <person name="Derieg N."/>
            <person name="Yan J."/>
            <person name="Mihaltcheva S."/>
            <person name="Hayes R.D."/>
            <person name="Rokhsar D."/>
        </authorList>
    </citation>
    <scope>NUCLEOTIDE SEQUENCE [LARGE SCALE GENOMIC DNA]</scope>
    <source>
        <strain evidence="3">cv. Goldsmith</strain>
    </source>
</reference>
<feature type="domain" description="Transposase-associated" evidence="1">
    <location>
        <begin position="8"/>
        <end position="67"/>
    </location>
</feature>
<dbReference type="InterPro" id="IPR029480">
    <property type="entry name" value="Transpos_assoc"/>
</dbReference>
<accession>A0A2G5ET72</accession>
<keyword evidence="3" id="KW-1185">Reference proteome</keyword>
<sequence length="326" mass="37639">MSSTSQSKAWMKEERPRPAYCEGVRSFLKFVFHNSGSVDWHLCPCVKWRNVGVGLTLLKLEEHLICNEPIPNINLSYEDSCVGIKNNQGERPRLFDLVNDALRHIEHEHLDACITDVDFQDDSPTNHEPVQVDSIEDIKAKKLREDATQPLYSSCHIEDSKFSFVVELLGLKSTHNWTDNCFNDLLKLLKRTYPKGNSLLEKMRECLEMIKSLGMECRMIHACPNGCSCLTYKVGRYKPEFLGKNSRVPKQVLRYFPLAPRLRRLYRSGSNSGYMRHPVDSSCWKGIDAEYPEFAAEPRTYVLTKTCFLPNMTTQTRDDVRTTWFS</sequence>
<evidence type="ECO:0000313" key="2">
    <source>
        <dbReference type="EMBL" id="PIA58939.1"/>
    </source>
</evidence>
<dbReference type="OrthoDB" id="1932595at2759"/>
<name>A0A2G5ET72_AQUCA</name>
<protein>
    <recommendedName>
        <fullName evidence="1">Transposase-associated domain-containing protein</fullName>
    </recommendedName>
</protein>
<dbReference type="PANTHER" id="PTHR10775:SF185">
    <property type="entry name" value="OS08G0208400 PROTEIN"/>
    <property type="match status" value="1"/>
</dbReference>
<dbReference type="InParanoid" id="A0A2G5ET72"/>
<dbReference type="Pfam" id="PF13963">
    <property type="entry name" value="Transpos_assoc"/>
    <property type="match status" value="1"/>
</dbReference>
<dbReference type="EMBL" id="KZ305021">
    <property type="protein sequence ID" value="PIA58939.1"/>
    <property type="molecule type" value="Genomic_DNA"/>
</dbReference>
<proteinExistence type="predicted"/>
<dbReference type="STRING" id="218851.A0A2G5ET72"/>
<dbReference type="Proteomes" id="UP000230069">
    <property type="component" value="Unassembled WGS sequence"/>
</dbReference>
<organism evidence="2 3">
    <name type="scientific">Aquilegia coerulea</name>
    <name type="common">Rocky mountain columbine</name>
    <dbReference type="NCBI Taxonomy" id="218851"/>
    <lineage>
        <taxon>Eukaryota</taxon>
        <taxon>Viridiplantae</taxon>
        <taxon>Streptophyta</taxon>
        <taxon>Embryophyta</taxon>
        <taxon>Tracheophyta</taxon>
        <taxon>Spermatophyta</taxon>
        <taxon>Magnoliopsida</taxon>
        <taxon>Ranunculales</taxon>
        <taxon>Ranunculaceae</taxon>
        <taxon>Thalictroideae</taxon>
        <taxon>Aquilegia</taxon>
    </lineage>
</organism>
<evidence type="ECO:0000259" key="1">
    <source>
        <dbReference type="Pfam" id="PF13963"/>
    </source>
</evidence>
<dbReference type="AlphaFoldDB" id="A0A2G5ET72"/>
<evidence type="ECO:0000313" key="3">
    <source>
        <dbReference type="Proteomes" id="UP000230069"/>
    </source>
</evidence>
<gene>
    <name evidence="2" type="ORF">AQUCO_00400060v1</name>
</gene>